<dbReference type="STRING" id="75743.A0A401QBR3"/>
<sequence>MASNVEALRLQLSEALAENENIKAIATVSESTKQEAIAQVKRQCQEEVASLQTIMK</sequence>
<name>A0A401QBR3_SCYTO</name>
<dbReference type="GO" id="GO:0008083">
    <property type="term" value="F:growth factor activity"/>
    <property type="evidence" value="ECO:0007669"/>
    <property type="project" value="InterPro"/>
</dbReference>
<gene>
    <name evidence="2" type="ORF">scyTo_0024009</name>
</gene>
<feature type="non-terminal residue" evidence="2">
    <location>
        <position position="56"/>
    </location>
</feature>
<protein>
    <recommendedName>
        <fullName evidence="1">Rabaptin coiled-coil domain-containing protein</fullName>
    </recommendedName>
</protein>
<accession>A0A401QBR3</accession>
<reference evidence="2 3" key="1">
    <citation type="journal article" date="2018" name="Nat. Ecol. Evol.">
        <title>Shark genomes provide insights into elasmobranch evolution and the origin of vertebrates.</title>
        <authorList>
            <person name="Hara Y"/>
            <person name="Yamaguchi K"/>
            <person name="Onimaru K"/>
            <person name="Kadota M"/>
            <person name="Koyanagi M"/>
            <person name="Keeley SD"/>
            <person name="Tatsumi K"/>
            <person name="Tanaka K"/>
            <person name="Motone F"/>
            <person name="Kageyama Y"/>
            <person name="Nozu R"/>
            <person name="Adachi N"/>
            <person name="Nishimura O"/>
            <person name="Nakagawa R"/>
            <person name="Tanegashima C"/>
            <person name="Kiyatake I"/>
            <person name="Matsumoto R"/>
            <person name="Murakumo K"/>
            <person name="Nishida K"/>
            <person name="Terakita A"/>
            <person name="Kuratani S"/>
            <person name="Sato K"/>
            <person name="Hyodo S Kuraku.S."/>
        </authorList>
    </citation>
    <scope>NUCLEOTIDE SEQUENCE [LARGE SCALE GENOMIC DNA]</scope>
</reference>
<dbReference type="GO" id="GO:0005096">
    <property type="term" value="F:GTPase activator activity"/>
    <property type="evidence" value="ECO:0007669"/>
    <property type="project" value="InterPro"/>
</dbReference>
<dbReference type="Pfam" id="PF03528">
    <property type="entry name" value="Rabaptin"/>
    <property type="match status" value="1"/>
</dbReference>
<dbReference type="GO" id="GO:0006897">
    <property type="term" value="P:endocytosis"/>
    <property type="evidence" value="ECO:0007669"/>
    <property type="project" value="InterPro"/>
</dbReference>
<dbReference type="InterPro" id="IPR018514">
    <property type="entry name" value="Rabaptin_CC"/>
</dbReference>
<keyword evidence="3" id="KW-1185">Reference proteome</keyword>
<evidence type="ECO:0000313" key="3">
    <source>
        <dbReference type="Proteomes" id="UP000288216"/>
    </source>
</evidence>
<dbReference type="PANTHER" id="PTHR31179:SF7">
    <property type="entry name" value="FYVE-TYPE DOMAIN-CONTAINING PROTEIN"/>
    <property type="match status" value="1"/>
</dbReference>
<dbReference type="Proteomes" id="UP000288216">
    <property type="component" value="Unassembled WGS sequence"/>
</dbReference>
<feature type="domain" description="Rabaptin coiled-coil" evidence="1">
    <location>
        <begin position="4"/>
        <end position="56"/>
    </location>
</feature>
<evidence type="ECO:0000313" key="2">
    <source>
        <dbReference type="EMBL" id="GCB82757.1"/>
    </source>
</evidence>
<dbReference type="OMA" id="MKVFIFH"/>
<dbReference type="AlphaFoldDB" id="A0A401QBR3"/>
<dbReference type="InterPro" id="IPR003914">
    <property type="entry name" value="Rabaptin"/>
</dbReference>
<dbReference type="PANTHER" id="PTHR31179">
    <property type="entry name" value="RAB GTPASE-BINDING EFFECTOR PROTEIN"/>
    <property type="match status" value="1"/>
</dbReference>
<proteinExistence type="predicted"/>
<evidence type="ECO:0000259" key="1">
    <source>
        <dbReference type="Pfam" id="PF03528"/>
    </source>
</evidence>
<dbReference type="OrthoDB" id="79940at2759"/>
<dbReference type="EMBL" id="BFAA01037420">
    <property type="protein sequence ID" value="GCB82757.1"/>
    <property type="molecule type" value="Genomic_DNA"/>
</dbReference>
<comment type="caution">
    <text evidence="2">The sequence shown here is derived from an EMBL/GenBank/DDBJ whole genome shotgun (WGS) entry which is preliminary data.</text>
</comment>
<organism evidence="2 3">
    <name type="scientific">Scyliorhinus torazame</name>
    <name type="common">Cloudy catshark</name>
    <name type="synonym">Catulus torazame</name>
    <dbReference type="NCBI Taxonomy" id="75743"/>
    <lineage>
        <taxon>Eukaryota</taxon>
        <taxon>Metazoa</taxon>
        <taxon>Chordata</taxon>
        <taxon>Craniata</taxon>
        <taxon>Vertebrata</taxon>
        <taxon>Chondrichthyes</taxon>
        <taxon>Elasmobranchii</taxon>
        <taxon>Galeomorphii</taxon>
        <taxon>Galeoidea</taxon>
        <taxon>Carcharhiniformes</taxon>
        <taxon>Scyliorhinidae</taxon>
        <taxon>Scyliorhinus</taxon>
    </lineage>
</organism>